<dbReference type="OrthoDB" id="2796020at2759"/>
<dbReference type="EMBL" id="AVOT02002169">
    <property type="protein sequence ID" value="MBW0469386.1"/>
    <property type="molecule type" value="Genomic_DNA"/>
</dbReference>
<evidence type="ECO:0000313" key="3">
    <source>
        <dbReference type="Proteomes" id="UP000765509"/>
    </source>
</evidence>
<dbReference type="Pfam" id="PF07727">
    <property type="entry name" value="RVT_2"/>
    <property type="match status" value="1"/>
</dbReference>
<keyword evidence="3" id="KW-1185">Reference proteome</keyword>
<accession>A0A9Q3BR48</accession>
<organism evidence="2 3">
    <name type="scientific">Austropuccinia psidii MF-1</name>
    <dbReference type="NCBI Taxonomy" id="1389203"/>
    <lineage>
        <taxon>Eukaryota</taxon>
        <taxon>Fungi</taxon>
        <taxon>Dikarya</taxon>
        <taxon>Basidiomycota</taxon>
        <taxon>Pucciniomycotina</taxon>
        <taxon>Pucciniomycetes</taxon>
        <taxon>Pucciniales</taxon>
        <taxon>Sphaerophragmiaceae</taxon>
        <taxon>Austropuccinia</taxon>
    </lineage>
</organism>
<evidence type="ECO:0000259" key="1">
    <source>
        <dbReference type="Pfam" id="PF07727"/>
    </source>
</evidence>
<proteinExistence type="predicted"/>
<gene>
    <name evidence="2" type="ORF">O181_009101</name>
</gene>
<evidence type="ECO:0000313" key="2">
    <source>
        <dbReference type="EMBL" id="MBW0469386.1"/>
    </source>
</evidence>
<dbReference type="SUPFAM" id="SSF56672">
    <property type="entry name" value="DNA/RNA polymerases"/>
    <property type="match status" value="1"/>
</dbReference>
<dbReference type="AlphaFoldDB" id="A0A9Q3BR48"/>
<feature type="domain" description="Reverse transcriptase Ty1/copia-type" evidence="1">
    <location>
        <begin position="5"/>
        <end position="179"/>
    </location>
</feature>
<comment type="caution">
    <text evidence="2">The sequence shown here is derived from an EMBL/GenBank/DDBJ whole genome shotgun (WGS) entry which is preliminary data.</text>
</comment>
<reference evidence="2" key="1">
    <citation type="submission" date="2021-03" db="EMBL/GenBank/DDBJ databases">
        <title>Draft genome sequence of rust myrtle Austropuccinia psidii MF-1, a brazilian biotype.</title>
        <authorList>
            <person name="Quecine M.C."/>
            <person name="Pachon D.M.R."/>
            <person name="Bonatelli M.L."/>
            <person name="Correr F.H."/>
            <person name="Franceschini L.M."/>
            <person name="Leite T.F."/>
            <person name="Margarido G.R.A."/>
            <person name="Almeida C.A."/>
            <person name="Ferrarezi J.A."/>
            <person name="Labate C.A."/>
        </authorList>
    </citation>
    <scope>NUCLEOTIDE SEQUENCE</scope>
    <source>
        <strain evidence="2">MF-1</strain>
    </source>
</reference>
<dbReference type="InterPro" id="IPR013103">
    <property type="entry name" value="RVT_2"/>
</dbReference>
<dbReference type="Proteomes" id="UP000765509">
    <property type="component" value="Unassembled WGS sequence"/>
</dbReference>
<dbReference type="InterPro" id="IPR043502">
    <property type="entry name" value="DNA/RNA_pol_sf"/>
</dbReference>
<sequence>MATLKVWDVVELQDDCKLVGTTWVFKIKKNKLKEPIKQKARLCAQGFTQSVGVDFDKTYAPTGCLNSLHTLIAFACVNNLQFHQIDIKSAFLNAPLKETVYLSIPQGLDLNRKIYYLRLNKAVYGLCQAPLAWYKRLKHWLTLVNFSVCILDLCVFHRPGKNPVWLYMHIDNIAIFTNNPASFKK</sequence>
<protein>
    <recommendedName>
        <fullName evidence="1">Reverse transcriptase Ty1/copia-type domain-containing protein</fullName>
    </recommendedName>
</protein>
<name>A0A9Q3BR48_9BASI</name>